<evidence type="ECO:0000256" key="2">
    <source>
        <dbReference type="SAM" id="Phobius"/>
    </source>
</evidence>
<evidence type="ECO:0008006" key="5">
    <source>
        <dbReference type="Google" id="ProtNLM"/>
    </source>
</evidence>
<keyword evidence="2" id="KW-0472">Membrane</keyword>
<sequence length="371" mass="40242">MSTYADNRRADRAADAEQRRADAAAKLDRTLTAAAAQATQRRADEDAAAARAAQHRADRKAARAAALATAAGWLSEHRVRLPIYLLAVVSAVMAVPAMSDYGVGVYRTLTGGLLPALSELGMWAFAVAVEVSRHRHPQRPVWTLQVGVWLFAGTGAALNVLHGIGRGWNVAVVMGIVSVAGVIAHQIAVAAPRRSRAERDAAKIERHATRKIARVRTAAVRHAVAEIDRDGAARLVFAPGRYTLTRHHGRTHLVAAIETSDYVGDVLADEVTAWLAMQDRPADQVEDDPIADAAVQTLDLPSDQRKSTPTPASHPAPKVRTFEMARDDFYAALADPAIEMNPTSATSIRTTLRCKAEWARKFRDEYKADHQ</sequence>
<feature type="transmembrane region" description="Helical" evidence="2">
    <location>
        <begin position="81"/>
        <end position="99"/>
    </location>
</feature>
<organism evidence="3 4">
    <name type="scientific">Amycolatopsis rhabdoformis</name>
    <dbReference type="NCBI Taxonomy" id="1448059"/>
    <lineage>
        <taxon>Bacteria</taxon>
        <taxon>Bacillati</taxon>
        <taxon>Actinomycetota</taxon>
        <taxon>Actinomycetes</taxon>
        <taxon>Pseudonocardiales</taxon>
        <taxon>Pseudonocardiaceae</taxon>
        <taxon>Amycolatopsis</taxon>
    </lineage>
</organism>
<evidence type="ECO:0000256" key="1">
    <source>
        <dbReference type="SAM" id="MobiDB-lite"/>
    </source>
</evidence>
<proteinExistence type="predicted"/>
<feature type="region of interest" description="Disordered" evidence="1">
    <location>
        <begin position="299"/>
        <end position="318"/>
    </location>
</feature>
<dbReference type="Proteomes" id="UP001330812">
    <property type="component" value="Chromosome"/>
</dbReference>
<evidence type="ECO:0000313" key="3">
    <source>
        <dbReference type="EMBL" id="WSE29048.1"/>
    </source>
</evidence>
<evidence type="ECO:0000313" key="4">
    <source>
        <dbReference type="Proteomes" id="UP001330812"/>
    </source>
</evidence>
<keyword evidence="2" id="KW-1133">Transmembrane helix</keyword>
<name>A0ABZ1I6B3_9PSEU</name>
<dbReference type="RefSeq" id="WP_326568037.1">
    <property type="nucleotide sequence ID" value="NZ_CP142149.1"/>
</dbReference>
<protein>
    <recommendedName>
        <fullName evidence="5">DUF2637 domain-containing protein</fullName>
    </recommendedName>
</protein>
<dbReference type="EMBL" id="CP142149">
    <property type="protein sequence ID" value="WSE29048.1"/>
    <property type="molecule type" value="Genomic_DNA"/>
</dbReference>
<reference evidence="3 4" key="1">
    <citation type="journal article" date="2015" name="Int. J. Syst. Evol. Microbiol.">
        <title>Amycolatopsis rhabdoformis sp. nov., an actinomycete isolated from a tropical forest soil.</title>
        <authorList>
            <person name="Souza W.R."/>
            <person name="Silva R.E."/>
            <person name="Goodfellow M."/>
            <person name="Busarakam K."/>
            <person name="Figueiro F.S."/>
            <person name="Ferreira D."/>
            <person name="Rodrigues-Filho E."/>
            <person name="Moraes L.A.B."/>
            <person name="Zucchi T.D."/>
        </authorList>
    </citation>
    <scope>NUCLEOTIDE SEQUENCE [LARGE SCALE GENOMIC DNA]</scope>
    <source>
        <strain evidence="3 4">NCIMB 14900</strain>
    </source>
</reference>
<feature type="region of interest" description="Disordered" evidence="1">
    <location>
        <begin position="1"/>
        <end position="21"/>
    </location>
</feature>
<gene>
    <name evidence="3" type="ORF">VSH64_40560</name>
</gene>
<feature type="transmembrane region" description="Helical" evidence="2">
    <location>
        <begin position="167"/>
        <end position="189"/>
    </location>
</feature>
<accession>A0ABZ1I6B3</accession>
<feature type="transmembrane region" description="Helical" evidence="2">
    <location>
        <begin position="141"/>
        <end position="161"/>
    </location>
</feature>
<keyword evidence="4" id="KW-1185">Reference proteome</keyword>
<keyword evidence="2" id="KW-0812">Transmembrane</keyword>